<name>A0ABM5AHY1_VULVU</name>
<feature type="compositionally biased region" description="Pro residues" evidence="12">
    <location>
        <begin position="907"/>
        <end position="924"/>
    </location>
</feature>
<dbReference type="PANTHER" id="PTHR10336">
    <property type="entry name" value="PHOSPHOINOSITIDE-SPECIFIC PHOSPHOLIPASE C FAMILY PROTEIN"/>
    <property type="match status" value="1"/>
</dbReference>
<evidence type="ECO:0000256" key="3">
    <source>
        <dbReference type="ARBA" id="ARBA00022801"/>
    </source>
</evidence>
<dbReference type="InterPro" id="IPR037862">
    <property type="entry name" value="PLC-beta_PH"/>
</dbReference>
<dbReference type="Proteomes" id="UP001652641">
    <property type="component" value="Chromosome 5"/>
</dbReference>
<dbReference type="InterPro" id="IPR017946">
    <property type="entry name" value="PLC-like_Pdiesterase_TIM-brl"/>
</dbReference>
<keyword evidence="4" id="KW-0106">Calcium</keyword>
<dbReference type="InterPro" id="IPR000909">
    <property type="entry name" value="PLipase_C_PInositol-sp_X_dom"/>
</dbReference>
<dbReference type="Pfam" id="PF08703">
    <property type="entry name" value="PLC-beta_C"/>
    <property type="match status" value="1"/>
</dbReference>
<evidence type="ECO:0000256" key="5">
    <source>
        <dbReference type="ARBA" id="ARBA00022963"/>
    </source>
</evidence>
<dbReference type="PROSITE" id="PS50008">
    <property type="entry name" value="PIPLC_Y_DOMAIN"/>
    <property type="match status" value="1"/>
</dbReference>
<dbReference type="SMART" id="SM00148">
    <property type="entry name" value="PLCXc"/>
    <property type="match status" value="1"/>
</dbReference>
<evidence type="ECO:0000256" key="4">
    <source>
        <dbReference type="ARBA" id="ARBA00022837"/>
    </source>
</evidence>
<dbReference type="Gene3D" id="1.20.1230.10">
    <property type="entry name" value="Phospholipase C beta, distal C-terminal domain"/>
    <property type="match status" value="1"/>
</dbReference>
<feature type="compositionally biased region" description="Low complexity" evidence="12">
    <location>
        <begin position="503"/>
        <end position="515"/>
    </location>
</feature>
<dbReference type="PRINTS" id="PR00390">
    <property type="entry name" value="PHPHLIPASEC"/>
</dbReference>
<dbReference type="SMART" id="SM00239">
    <property type="entry name" value="C2"/>
    <property type="match status" value="1"/>
</dbReference>
<dbReference type="GeneID" id="112924037"/>
<dbReference type="Pfam" id="PF17787">
    <property type="entry name" value="PH_14"/>
    <property type="match status" value="1"/>
</dbReference>
<dbReference type="Gene3D" id="2.30.29.240">
    <property type="match status" value="1"/>
</dbReference>
<keyword evidence="6 10" id="KW-0443">Lipid metabolism</keyword>
<feature type="region of interest" description="Disordered" evidence="12">
    <location>
        <begin position="467"/>
        <end position="587"/>
    </location>
</feature>
<dbReference type="Pfam" id="PF00388">
    <property type="entry name" value="PI-PLC-X"/>
    <property type="match status" value="1"/>
</dbReference>
<keyword evidence="15" id="KW-1185">Reference proteome</keyword>
<comment type="cofactor">
    <cofactor evidence="1">
        <name>Ca(2+)</name>
        <dbReference type="ChEBI" id="CHEBI:29108"/>
    </cofactor>
</comment>
<dbReference type="InterPro" id="IPR053945">
    <property type="entry name" value="PLCB1-4-like_EFh"/>
</dbReference>
<evidence type="ECO:0000256" key="2">
    <source>
        <dbReference type="ARBA" id="ARBA00022553"/>
    </source>
</evidence>
<comment type="catalytic activity">
    <reaction evidence="9">
        <text>a 1,2-diacyl-sn-glycero-3-phospho-(1D-myo-inositol) + H2O = 1D-myo-inositol 1-phosphate + a 1,2-diacyl-sn-glycerol + H(+)</text>
        <dbReference type="Rhea" id="RHEA:43484"/>
        <dbReference type="ChEBI" id="CHEBI:15377"/>
        <dbReference type="ChEBI" id="CHEBI:15378"/>
        <dbReference type="ChEBI" id="CHEBI:17815"/>
        <dbReference type="ChEBI" id="CHEBI:57880"/>
        <dbReference type="ChEBI" id="CHEBI:58433"/>
    </reaction>
    <physiologicalReaction direction="left-to-right" evidence="9">
        <dbReference type="Rhea" id="RHEA:43485"/>
    </physiologicalReaction>
</comment>
<comment type="catalytic activity">
    <reaction evidence="8">
        <text>a 1,2-diacyl-sn-glycero-3-phospho-(1D-myo-inositol-4,5-bisphosphate) + H2O = 1D-myo-inositol 1,4,5-trisphosphate + a 1,2-diacyl-sn-glycerol + H(+)</text>
        <dbReference type="Rhea" id="RHEA:33179"/>
        <dbReference type="ChEBI" id="CHEBI:15377"/>
        <dbReference type="ChEBI" id="CHEBI:15378"/>
        <dbReference type="ChEBI" id="CHEBI:17815"/>
        <dbReference type="ChEBI" id="CHEBI:58456"/>
        <dbReference type="ChEBI" id="CHEBI:203600"/>
        <dbReference type="EC" id="3.1.4.11"/>
    </reaction>
    <physiologicalReaction direction="left-to-right" evidence="8">
        <dbReference type="Rhea" id="RHEA:33180"/>
    </physiologicalReaction>
</comment>
<dbReference type="SUPFAM" id="SSF51695">
    <property type="entry name" value="PLC-like phosphodiesterases"/>
    <property type="match status" value="1"/>
</dbReference>
<evidence type="ECO:0000256" key="1">
    <source>
        <dbReference type="ARBA" id="ARBA00001913"/>
    </source>
</evidence>
<proteinExistence type="predicted"/>
<dbReference type="InterPro" id="IPR001711">
    <property type="entry name" value="PLipase_C_Pinositol-sp_Y"/>
</dbReference>
<dbReference type="PANTHER" id="PTHR10336:SF11">
    <property type="entry name" value="1-PHOSPHATIDYLINOSITOL 4,5-BISPHOSPHATE PHOSPHODIESTERASE BETA-3"/>
    <property type="match status" value="1"/>
</dbReference>
<feature type="coiled-coil region" evidence="11">
    <location>
        <begin position="1077"/>
        <end position="1193"/>
    </location>
</feature>
<dbReference type="PROSITE" id="PS50007">
    <property type="entry name" value="PIPLC_X_DOMAIN"/>
    <property type="match status" value="1"/>
</dbReference>
<dbReference type="CDD" id="cd00275">
    <property type="entry name" value="C2_PLC_like"/>
    <property type="match status" value="1"/>
</dbReference>
<dbReference type="InterPro" id="IPR035892">
    <property type="entry name" value="C2_domain_sf"/>
</dbReference>
<dbReference type="SUPFAM" id="SSF50729">
    <property type="entry name" value="PH domain-like"/>
    <property type="match status" value="1"/>
</dbReference>
<keyword evidence="7 10" id="KW-0807">Transducer</keyword>
<dbReference type="Gene3D" id="2.60.40.150">
    <property type="entry name" value="C2 domain"/>
    <property type="match status" value="1"/>
</dbReference>
<evidence type="ECO:0000313" key="15">
    <source>
        <dbReference type="Proteomes" id="UP001652641"/>
    </source>
</evidence>
<dbReference type="Gene3D" id="1.10.238.10">
    <property type="entry name" value="EF-hand"/>
    <property type="match status" value="1"/>
</dbReference>
<dbReference type="InterPro" id="IPR016280">
    <property type="entry name" value="PLC-beta"/>
</dbReference>
<dbReference type="InterPro" id="IPR042531">
    <property type="entry name" value="PLC-beta_C_sf"/>
</dbReference>
<feature type="region of interest" description="Disordered" evidence="12">
    <location>
        <begin position="1196"/>
        <end position="1238"/>
    </location>
</feature>
<dbReference type="Pfam" id="PF00168">
    <property type="entry name" value="C2"/>
    <property type="match status" value="1"/>
</dbReference>
<dbReference type="CDD" id="cd08591">
    <property type="entry name" value="PI-PLCc_beta"/>
    <property type="match status" value="1"/>
</dbReference>
<dbReference type="InterPro" id="IPR001192">
    <property type="entry name" value="PI-PLC_fam"/>
</dbReference>
<feature type="region of interest" description="Disordered" evidence="12">
    <location>
        <begin position="884"/>
        <end position="944"/>
    </location>
</feature>
<dbReference type="CDD" id="cd16210">
    <property type="entry name" value="EFh_PI-PLCbeta3"/>
    <property type="match status" value="1"/>
</dbReference>
<dbReference type="InterPro" id="IPR011992">
    <property type="entry name" value="EF-hand-dom_pair"/>
</dbReference>
<evidence type="ECO:0000259" key="13">
    <source>
        <dbReference type="PROSITE" id="PS50004"/>
    </source>
</evidence>
<feature type="domain" description="C2" evidence="13">
    <location>
        <begin position="707"/>
        <end position="833"/>
    </location>
</feature>
<dbReference type="Gene3D" id="3.20.20.190">
    <property type="entry name" value="Phosphatidylinositol (PI) phosphodiesterase"/>
    <property type="match status" value="1"/>
</dbReference>
<evidence type="ECO:0000256" key="7">
    <source>
        <dbReference type="ARBA" id="ARBA00023224"/>
    </source>
</evidence>
<comment type="function">
    <text evidence="10">Catalyzes the production of the second messenger molecules diacylglycerol (DAG) and inositol 1,4,5-trisphosphate (IP3).</text>
</comment>
<evidence type="ECO:0000313" key="16">
    <source>
        <dbReference type="RefSeq" id="XP_072614403.1"/>
    </source>
</evidence>
<evidence type="ECO:0000259" key="14">
    <source>
        <dbReference type="PROSITE" id="PS50008"/>
    </source>
</evidence>
<feature type="compositionally biased region" description="Acidic residues" evidence="12">
    <location>
        <begin position="555"/>
        <end position="567"/>
    </location>
</feature>
<evidence type="ECO:0000256" key="9">
    <source>
        <dbReference type="ARBA" id="ARBA00023726"/>
    </source>
</evidence>
<evidence type="ECO:0000256" key="10">
    <source>
        <dbReference type="PIRNR" id="PIRNR000956"/>
    </source>
</evidence>
<evidence type="ECO:0000256" key="12">
    <source>
        <dbReference type="SAM" id="MobiDB-lite"/>
    </source>
</evidence>
<dbReference type="InterPro" id="IPR014815">
    <property type="entry name" value="PLC-beta_C"/>
</dbReference>
<dbReference type="EC" id="3.1.4.11" evidence="10"/>
<feature type="domain" description="PI-PLC Y-box" evidence="14">
    <location>
        <begin position="590"/>
        <end position="706"/>
    </location>
</feature>
<feature type="compositionally biased region" description="Polar residues" evidence="12">
    <location>
        <begin position="488"/>
        <end position="502"/>
    </location>
</feature>
<feature type="compositionally biased region" description="Low complexity" evidence="12">
    <location>
        <begin position="925"/>
        <end position="935"/>
    </location>
</feature>
<dbReference type="InterPro" id="IPR000008">
    <property type="entry name" value="C2_dom"/>
</dbReference>
<keyword evidence="2" id="KW-0597">Phosphoprotein</keyword>
<dbReference type="RefSeq" id="XP_072614403.1">
    <property type="nucleotide sequence ID" value="XM_072758302.1"/>
</dbReference>
<feature type="compositionally biased region" description="Polar residues" evidence="12">
    <location>
        <begin position="576"/>
        <end position="587"/>
    </location>
</feature>
<reference evidence="16" key="1">
    <citation type="submission" date="2025-08" db="UniProtKB">
        <authorList>
            <consortium name="RefSeq"/>
        </authorList>
    </citation>
    <scope>IDENTIFICATION</scope>
    <source>
        <tissue evidence="16">Cell line</tissue>
    </source>
</reference>
<sequence>MAGARPGVHALQLEPPTVVETLRRGSKFIKWDEETSSRNLVTLRVDSNGFFLYWTGPNMEVDTLDISSIRDTRTGRYSRLPKDPKIREVLGFGGPDTRLEEKLMTVVAGPDPVNTTFLNFMAVQDDTAKVWAEELFKLAMNILAQNASRNTFLRKAYTKLKLQVNQDGRIPVKNILKMFSADKKRVETALESCGLNFNRSESIRPDEFSLEIFERFLNKLCLRPDIDKILLEIGAKGKPYLTLEQLMDFINQKQRDPRLNEVLYPPLRPSQARLLIEKYEPNQQFLERDQMSMEGFSRYLGGEENGILPLEALDLSADMTQPLSAYFINSSHNTYLTAGQLAGTSSVEMYRQALLWGCRCVELDVWKGRPPEEEPFITHGFTMTTEVPLRDVLEAIAETAFKTSPYPVILSFENHVDSAKQQAKMAEYCRSIFGDALLIDPLDKYPLAPGVPLPSPQDLMGRILVKNKKRHQPSTGVPNSSVRKRPLEQSNSALSESSAATDPSSPQLGSPSSESCPGLSNGEEVGLEKPSLEPQKSLGEDGLPRGPNTLGSADREDEEEEEEEEEQADPKKPTSDEGTASSEVNATEEMSTLVNYIEPVKFKSFEAARKRNKCYEMSSFVETKAMEQLTKSPMEFVEYNKQQLSRIYPKGTRVDSSNYMPQLFWNVGCQLVALNFQTLDVAMQLNAGVFEYNGRSGYLLKPEFMRRPDKSFDPFTEVIVDGIVANALRVKVISGQFLSDRKVGIYVEVDMFGLPVDTRRKYRTRTSQGNSFNPVWDEEPFDFPKVVLPTLASLRIAAFEEGGKFVGHRILPVSAIRSGYHYICLRNEANQPLCLPALLIYTEASDYIPDDHQDYAEALINPIKHVSLMDQRAKQLAALIGESEAQASPETCQETPSQQPGSQLTPNPTPSPLDTPPRRPPGPATAPTSPSLSSPVLPPLSSPGQRDDLIASLLSEVAPIPLEELRGHKALMKLQNRQERELRELHKKHQRKAVALTRRLLEGLAQARVESRCRHRPGVLGGENEKEEGEEVKRYQEFQKRQVQSLLELREAQVDTEAERRLEHLRQAQQRLREVVLDAHTTQFKKLKEMNEREKKELQKILDRKRHNSISEAKTREKHKKEAELTEINRRHITESVNSIRRLEEAQKQRQERLVAGQQQVLQQLAEEEPKLLAQLAKECQEHRARLPQEIRQSLLGETPEGLGDRHLVACASNGHAPGSSGHLSGADSESQEENTKL</sequence>
<dbReference type="SUPFAM" id="SSF47473">
    <property type="entry name" value="EF-hand"/>
    <property type="match status" value="1"/>
</dbReference>
<evidence type="ECO:0000256" key="11">
    <source>
        <dbReference type="SAM" id="Coils"/>
    </source>
</evidence>
<protein>
    <recommendedName>
        <fullName evidence="10">1-phosphatidylinositol 4,5-bisphosphate phosphodiesterase</fullName>
        <ecNumber evidence="10">3.1.4.11</ecNumber>
    </recommendedName>
</protein>
<dbReference type="PROSITE" id="PS50004">
    <property type="entry name" value="C2"/>
    <property type="match status" value="1"/>
</dbReference>
<gene>
    <name evidence="16" type="primary">PLCB3</name>
</gene>
<dbReference type="CDD" id="cd13361">
    <property type="entry name" value="PH_PLC_beta"/>
    <property type="match status" value="1"/>
</dbReference>
<dbReference type="Pfam" id="PF00387">
    <property type="entry name" value="PI-PLC-Y"/>
    <property type="match status" value="1"/>
</dbReference>
<dbReference type="PIRSF" id="PIRSF000956">
    <property type="entry name" value="PLC-beta"/>
    <property type="match status" value="1"/>
</dbReference>
<dbReference type="SUPFAM" id="SSF69989">
    <property type="entry name" value="C-terminal domain of PLC-beta"/>
    <property type="match status" value="1"/>
</dbReference>
<keyword evidence="11" id="KW-0175">Coiled coil</keyword>
<keyword evidence="3 10" id="KW-0378">Hydrolase</keyword>
<evidence type="ECO:0000256" key="8">
    <source>
        <dbReference type="ARBA" id="ARBA00023674"/>
    </source>
</evidence>
<keyword evidence="5 10" id="KW-0442">Lipid degradation</keyword>
<accession>A0ABM5AHY1</accession>
<dbReference type="SUPFAM" id="SSF49562">
    <property type="entry name" value="C2 domain (Calcium/lipid-binding domain, CaLB)"/>
    <property type="match status" value="1"/>
</dbReference>
<dbReference type="Pfam" id="PF22631">
    <property type="entry name" value="PLCB1-4-like_EFh"/>
    <property type="match status" value="1"/>
</dbReference>
<organism evidence="15 16">
    <name type="scientific">Vulpes vulpes</name>
    <name type="common">Red fox</name>
    <dbReference type="NCBI Taxonomy" id="9627"/>
    <lineage>
        <taxon>Eukaryota</taxon>
        <taxon>Metazoa</taxon>
        <taxon>Chordata</taxon>
        <taxon>Craniata</taxon>
        <taxon>Vertebrata</taxon>
        <taxon>Euteleostomi</taxon>
        <taxon>Mammalia</taxon>
        <taxon>Eutheria</taxon>
        <taxon>Laurasiatheria</taxon>
        <taxon>Carnivora</taxon>
        <taxon>Caniformia</taxon>
        <taxon>Canidae</taxon>
        <taxon>Vulpes</taxon>
    </lineage>
</organism>
<dbReference type="SMART" id="SM00149">
    <property type="entry name" value="PLCYc"/>
    <property type="match status" value="1"/>
</dbReference>
<feature type="compositionally biased region" description="Polar residues" evidence="12">
    <location>
        <begin position="885"/>
        <end position="903"/>
    </location>
</feature>
<evidence type="ECO:0000256" key="6">
    <source>
        <dbReference type="ARBA" id="ARBA00023098"/>
    </source>
</evidence>